<dbReference type="Proteomes" id="UP000828390">
    <property type="component" value="Unassembled WGS sequence"/>
</dbReference>
<dbReference type="AlphaFoldDB" id="A0A9D3Y1H2"/>
<evidence type="ECO:0000313" key="2">
    <source>
        <dbReference type="EMBL" id="KAH3691897.1"/>
    </source>
</evidence>
<gene>
    <name evidence="2" type="ORF">DPMN_192439</name>
</gene>
<keyword evidence="3" id="KW-1185">Reference proteome</keyword>
<dbReference type="EMBL" id="JAIWYP010000028">
    <property type="protein sequence ID" value="KAH3691897.1"/>
    <property type="molecule type" value="Genomic_DNA"/>
</dbReference>
<sequence length="72" mass="8118">MKGNKKSPKTGQAIASHEPSPTTRVSGTERNSHMWNGSDSDKVKIIMDTVVDIKKNQDSMRRSIDSKFDKQR</sequence>
<proteinExistence type="predicted"/>
<comment type="caution">
    <text evidence="2">The sequence shown here is derived from an EMBL/GenBank/DDBJ whole genome shotgun (WGS) entry which is preliminary data.</text>
</comment>
<evidence type="ECO:0000313" key="3">
    <source>
        <dbReference type="Proteomes" id="UP000828390"/>
    </source>
</evidence>
<accession>A0A9D3Y1H2</accession>
<name>A0A9D3Y1H2_DREPO</name>
<evidence type="ECO:0000256" key="1">
    <source>
        <dbReference type="SAM" id="MobiDB-lite"/>
    </source>
</evidence>
<organism evidence="2 3">
    <name type="scientific">Dreissena polymorpha</name>
    <name type="common">Zebra mussel</name>
    <name type="synonym">Mytilus polymorpha</name>
    <dbReference type="NCBI Taxonomy" id="45954"/>
    <lineage>
        <taxon>Eukaryota</taxon>
        <taxon>Metazoa</taxon>
        <taxon>Spiralia</taxon>
        <taxon>Lophotrochozoa</taxon>
        <taxon>Mollusca</taxon>
        <taxon>Bivalvia</taxon>
        <taxon>Autobranchia</taxon>
        <taxon>Heteroconchia</taxon>
        <taxon>Euheterodonta</taxon>
        <taxon>Imparidentia</taxon>
        <taxon>Neoheterodontei</taxon>
        <taxon>Myida</taxon>
        <taxon>Dreissenoidea</taxon>
        <taxon>Dreissenidae</taxon>
        <taxon>Dreissena</taxon>
    </lineage>
</organism>
<feature type="compositionally biased region" description="Polar residues" evidence="1">
    <location>
        <begin position="19"/>
        <end position="38"/>
    </location>
</feature>
<reference evidence="2" key="2">
    <citation type="submission" date="2020-11" db="EMBL/GenBank/DDBJ databases">
        <authorList>
            <person name="McCartney M.A."/>
            <person name="Auch B."/>
            <person name="Kono T."/>
            <person name="Mallez S."/>
            <person name="Becker A."/>
            <person name="Gohl D.M."/>
            <person name="Silverstein K.A.T."/>
            <person name="Koren S."/>
            <person name="Bechman K.B."/>
            <person name="Herman A."/>
            <person name="Abrahante J.E."/>
            <person name="Garbe J."/>
        </authorList>
    </citation>
    <scope>NUCLEOTIDE SEQUENCE</scope>
    <source>
        <strain evidence="2">Duluth1</strain>
        <tissue evidence="2">Whole animal</tissue>
    </source>
</reference>
<reference evidence="2" key="1">
    <citation type="journal article" date="2019" name="bioRxiv">
        <title>The Genome of the Zebra Mussel, Dreissena polymorpha: A Resource for Invasive Species Research.</title>
        <authorList>
            <person name="McCartney M.A."/>
            <person name="Auch B."/>
            <person name="Kono T."/>
            <person name="Mallez S."/>
            <person name="Zhang Y."/>
            <person name="Obille A."/>
            <person name="Becker A."/>
            <person name="Abrahante J.E."/>
            <person name="Garbe J."/>
            <person name="Badalamenti J.P."/>
            <person name="Herman A."/>
            <person name="Mangelson H."/>
            <person name="Liachko I."/>
            <person name="Sullivan S."/>
            <person name="Sone E.D."/>
            <person name="Koren S."/>
            <person name="Silverstein K.A.T."/>
            <person name="Beckman K.B."/>
            <person name="Gohl D.M."/>
        </authorList>
    </citation>
    <scope>NUCLEOTIDE SEQUENCE</scope>
    <source>
        <strain evidence="2">Duluth1</strain>
        <tissue evidence="2">Whole animal</tissue>
    </source>
</reference>
<protein>
    <submittedName>
        <fullName evidence="2">Uncharacterized protein</fullName>
    </submittedName>
</protein>
<feature type="region of interest" description="Disordered" evidence="1">
    <location>
        <begin position="1"/>
        <end position="40"/>
    </location>
</feature>